<keyword evidence="3" id="KW-1185">Reference proteome</keyword>
<dbReference type="InterPro" id="IPR036291">
    <property type="entry name" value="NAD(P)-bd_dom_sf"/>
</dbReference>
<dbReference type="PANTHER" id="PTHR44013:SF1">
    <property type="entry name" value="ZINC-TYPE ALCOHOL DEHYDROGENASE-LIKE PROTEIN C16A3.02C"/>
    <property type="match status" value="1"/>
</dbReference>
<organism evidence="2 3">
    <name type="scientific">Paractinoplanes rhizophilus</name>
    <dbReference type="NCBI Taxonomy" id="1416877"/>
    <lineage>
        <taxon>Bacteria</taxon>
        <taxon>Bacillati</taxon>
        <taxon>Actinomycetota</taxon>
        <taxon>Actinomycetes</taxon>
        <taxon>Micromonosporales</taxon>
        <taxon>Micromonosporaceae</taxon>
        <taxon>Paractinoplanes</taxon>
    </lineage>
</organism>
<reference evidence="3" key="1">
    <citation type="journal article" date="2019" name="Int. J. Syst. Evol. Microbiol.">
        <title>The Global Catalogue of Microorganisms (GCM) 10K type strain sequencing project: providing services to taxonomists for standard genome sequencing and annotation.</title>
        <authorList>
            <consortium name="The Broad Institute Genomics Platform"/>
            <consortium name="The Broad Institute Genome Sequencing Center for Infectious Disease"/>
            <person name="Wu L."/>
            <person name="Ma J."/>
        </authorList>
    </citation>
    <scope>NUCLEOTIDE SEQUENCE [LARGE SCALE GENOMIC DNA]</scope>
    <source>
        <strain evidence="3">XZYJT-10</strain>
    </source>
</reference>
<comment type="caution">
    <text evidence="2">The sequence shown here is derived from an EMBL/GenBank/DDBJ whole genome shotgun (WGS) entry which is preliminary data.</text>
</comment>
<dbReference type="InterPro" id="IPR002364">
    <property type="entry name" value="Quin_OxRdtase/zeta-crystal_CS"/>
</dbReference>
<evidence type="ECO:0000259" key="1">
    <source>
        <dbReference type="SMART" id="SM00829"/>
    </source>
</evidence>
<sequence>MKAITQDAYGSADVLKYVDLPDPVIGADEVLVRVRAAGVDPGVWHYMTGLPTAGRLGLGLRRPRVPVRGSDVAGVVEAVGRNVEKFRAGDEVFGVAAGGSYAELARARADRLVRKPEEVSFEQAGATPVSGMTALQGLRDEGRVEEGQRVLVFGAGGGIGHMIIQLARGYGAQVTGVARESKRDFVRSLGASTEVTGRYDLIMDTAGNRPLHELRPLLTPSGTLVIVGGEGGKGRFLGGFERTFRAYAISPFVGQRLKPLMSLPKLADLEALAGFLADGTLRPVIDRTFALPAAPDAIRYLNSGAARGKVVVTVAPA</sequence>
<dbReference type="InterPro" id="IPR052733">
    <property type="entry name" value="Chloroplast_QOR"/>
</dbReference>
<dbReference type="SMART" id="SM00829">
    <property type="entry name" value="PKS_ER"/>
    <property type="match status" value="1"/>
</dbReference>
<dbReference type="SUPFAM" id="SSF50129">
    <property type="entry name" value="GroES-like"/>
    <property type="match status" value="1"/>
</dbReference>
<dbReference type="EMBL" id="JBHTBJ010000009">
    <property type="protein sequence ID" value="MFC7275416.1"/>
    <property type="molecule type" value="Genomic_DNA"/>
</dbReference>
<dbReference type="Proteomes" id="UP001596548">
    <property type="component" value="Unassembled WGS sequence"/>
</dbReference>
<gene>
    <name evidence="2" type="ORF">ACFQS1_15615</name>
</gene>
<feature type="domain" description="Enoyl reductase (ER)" evidence="1">
    <location>
        <begin position="10"/>
        <end position="312"/>
    </location>
</feature>
<dbReference type="InterPro" id="IPR020843">
    <property type="entry name" value="ER"/>
</dbReference>
<dbReference type="Gene3D" id="3.90.180.10">
    <property type="entry name" value="Medium-chain alcohol dehydrogenases, catalytic domain"/>
    <property type="match status" value="1"/>
</dbReference>
<dbReference type="PROSITE" id="PS01162">
    <property type="entry name" value="QOR_ZETA_CRYSTAL"/>
    <property type="match status" value="1"/>
</dbReference>
<dbReference type="SUPFAM" id="SSF51735">
    <property type="entry name" value="NAD(P)-binding Rossmann-fold domains"/>
    <property type="match status" value="1"/>
</dbReference>
<evidence type="ECO:0000313" key="3">
    <source>
        <dbReference type="Proteomes" id="UP001596548"/>
    </source>
</evidence>
<protein>
    <submittedName>
        <fullName evidence="2">NAD(P)-dependent alcohol dehydrogenase</fullName>
    </submittedName>
</protein>
<dbReference type="Pfam" id="PF08240">
    <property type="entry name" value="ADH_N"/>
    <property type="match status" value="1"/>
</dbReference>
<accession>A0ABW2HS32</accession>
<proteinExistence type="predicted"/>
<dbReference type="CDD" id="cd08267">
    <property type="entry name" value="MDR1"/>
    <property type="match status" value="1"/>
</dbReference>
<name>A0ABW2HS32_9ACTN</name>
<dbReference type="InterPro" id="IPR011032">
    <property type="entry name" value="GroES-like_sf"/>
</dbReference>
<dbReference type="RefSeq" id="WP_378968490.1">
    <property type="nucleotide sequence ID" value="NZ_JBHTBJ010000009.1"/>
</dbReference>
<evidence type="ECO:0000313" key="2">
    <source>
        <dbReference type="EMBL" id="MFC7275416.1"/>
    </source>
</evidence>
<dbReference type="PANTHER" id="PTHR44013">
    <property type="entry name" value="ZINC-TYPE ALCOHOL DEHYDROGENASE-LIKE PROTEIN C16A3.02C"/>
    <property type="match status" value="1"/>
</dbReference>
<dbReference type="Pfam" id="PF13602">
    <property type="entry name" value="ADH_zinc_N_2"/>
    <property type="match status" value="1"/>
</dbReference>
<dbReference type="Gene3D" id="3.40.50.720">
    <property type="entry name" value="NAD(P)-binding Rossmann-like Domain"/>
    <property type="match status" value="1"/>
</dbReference>
<dbReference type="InterPro" id="IPR013154">
    <property type="entry name" value="ADH-like_N"/>
</dbReference>